<evidence type="ECO:0000313" key="2">
    <source>
        <dbReference type="EMBL" id="MPN09575.1"/>
    </source>
</evidence>
<dbReference type="SUPFAM" id="SSF53335">
    <property type="entry name" value="S-adenosyl-L-methionine-dependent methyltransferases"/>
    <property type="match status" value="1"/>
</dbReference>
<dbReference type="GO" id="GO:0043770">
    <property type="term" value="F:demethylmenaquinone methyltransferase activity"/>
    <property type="evidence" value="ECO:0007669"/>
    <property type="project" value="UniProtKB-EC"/>
</dbReference>
<dbReference type="Gene3D" id="3.40.50.150">
    <property type="entry name" value="Vaccinia Virus protein VP39"/>
    <property type="match status" value="1"/>
</dbReference>
<dbReference type="EMBL" id="VSSQ01055689">
    <property type="protein sequence ID" value="MPN09575.1"/>
    <property type="molecule type" value="Genomic_DNA"/>
</dbReference>
<comment type="caution">
    <text evidence="2">The sequence shown here is derived from an EMBL/GenBank/DDBJ whole genome shotgun (WGS) entry which is preliminary data.</text>
</comment>
<dbReference type="InterPro" id="IPR029063">
    <property type="entry name" value="SAM-dependent_MTases_sf"/>
</dbReference>
<proteinExistence type="predicted"/>
<protein>
    <submittedName>
        <fullName evidence="2">Ubiquinone/menaquinone biosynthesis C-methyltransferase UbiE</fullName>
        <ecNumber evidence="2">2.1.1.163</ecNumber>
    </submittedName>
</protein>
<dbReference type="GO" id="GO:0032259">
    <property type="term" value="P:methylation"/>
    <property type="evidence" value="ECO:0007669"/>
    <property type="project" value="UniProtKB-KW"/>
</dbReference>
<keyword evidence="2" id="KW-0808">Transferase</keyword>
<dbReference type="Pfam" id="PF13649">
    <property type="entry name" value="Methyltransf_25"/>
    <property type="match status" value="1"/>
</dbReference>
<keyword evidence="2" id="KW-0830">Ubiquinone</keyword>
<sequence>MKRLGEKIGLVEVKTILDVGCGTGALCSALHSLGYEVTGMDPAERMLEIGKRKPENKGIRFCVADATQTLPFPENSFDVSIASFVAHGMPQEQRQKMYAEMSRVTKRKVIIYDYNNNRAFWTNMIEWLEGGDYFHFIHHAENEMRQCYSQLEPCFSEVQMVQVNTRAVFYVCIPMKKENKPSR</sequence>
<feature type="domain" description="Methyltransferase" evidence="1">
    <location>
        <begin position="16"/>
        <end position="107"/>
    </location>
</feature>
<reference evidence="2" key="1">
    <citation type="submission" date="2019-08" db="EMBL/GenBank/DDBJ databases">
        <authorList>
            <person name="Kucharzyk K."/>
            <person name="Murdoch R.W."/>
            <person name="Higgins S."/>
            <person name="Loffler F."/>
        </authorList>
    </citation>
    <scope>NUCLEOTIDE SEQUENCE</scope>
</reference>
<dbReference type="InterPro" id="IPR041698">
    <property type="entry name" value="Methyltransf_25"/>
</dbReference>
<dbReference type="CDD" id="cd02440">
    <property type="entry name" value="AdoMet_MTases"/>
    <property type="match status" value="1"/>
</dbReference>
<name>A0A645F5E6_9ZZZZ</name>
<accession>A0A645F5E6</accession>
<dbReference type="AlphaFoldDB" id="A0A645F5E6"/>
<gene>
    <name evidence="2" type="primary">ubiE_110</name>
    <name evidence="2" type="ORF">SDC9_156866</name>
</gene>
<dbReference type="EC" id="2.1.1.163" evidence="2"/>
<dbReference type="PANTHER" id="PTHR43591">
    <property type="entry name" value="METHYLTRANSFERASE"/>
    <property type="match status" value="1"/>
</dbReference>
<keyword evidence="2" id="KW-0489">Methyltransferase</keyword>
<evidence type="ECO:0000259" key="1">
    <source>
        <dbReference type="Pfam" id="PF13649"/>
    </source>
</evidence>
<organism evidence="2">
    <name type="scientific">bioreactor metagenome</name>
    <dbReference type="NCBI Taxonomy" id="1076179"/>
    <lineage>
        <taxon>unclassified sequences</taxon>
        <taxon>metagenomes</taxon>
        <taxon>ecological metagenomes</taxon>
    </lineage>
</organism>